<evidence type="ECO:0000313" key="1">
    <source>
        <dbReference type="EMBL" id="MXP14701.1"/>
    </source>
</evidence>
<dbReference type="OrthoDB" id="9806494at2"/>
<dbReference type="PANTHER" id="PTHR36439:SF1">
    <property type="entry name" value="DUF1697 DOMAIN-CONTAINING PROTEIN"/>
    <property type="match status" value="1"/>
</dbReference>
<comment type="caution">
    <text evidence="1">The sequence shown here is derived from an EMBL/GenBank/DDBJ whole genome shotgun (WGS) entry which is preliminary data.</text>
</comment>
<dbReference type="InterPro" id="IPR012545">
    <property type="entry name" value="DUF1697"/>
</dbReference>
<organism evidence="1 2">
    <name type="scientific">Allopontixanthobacter confluentis</name>
    <dbReference type="NCBI Taxonomy" id="1849021"/>
    <lineage>
        <taxon>Bacteria</taxon>
        <taxon>Pseudomonadati</taxon>
        <taxon>Pseudomonadota</taxon>
        <taxon>Alphaproteobacteria</taxon>
        <taxon>Sphingomonadales</taxon>
        <taxon>Erythrobacteraceae</taxon>
        <taxon>Allopontixanthobacter</taxon>
    </lineage>
</organism>
<dbReference type="AlphaFoldDB" id="A0A6L7GJ90"/>
<sequence length="185" mass="20434">MPRYVAFLGAINVGGNRLLMEDLRNALKYEDFEDVETVVASDNVLFSHPERPTPGLSEKLAFILREEFDVDSAVIVRTKEEVEALIAENPFAGENDDKFVHVMLLSRQPTAEQFADLDANFGGPGKARSGGERMALGTEALHIDFGTGVSSSKLTGAFIERRLDARGTARNLPSLRRVVEKMDHE</sequence>
<name>A0A6L7GJ90_9SPHN</name>
<dbReference type="SUPFAM" id="SSF160379">
    <property type="entry name" value="SP0830-like"/>
    <property type="match status" value="1"/>
</dbReference>
<accession>A0A6L7GJ90</accession>
<dbReference type="Gene3D" id="3.30.70.1280">
    <property type="entry name" value="SP0830-like domains"/>
    <property type="match status" value="1"/>
</dbReference>
<gene>
    <name evidence="1" type="ORF">GRI44_08050</name>
</gene>
<dbReference type="EMBL" id="WTYU01000001">
    <property type="protein sequence ID" value="MXP14701.1"/>
    <property type="molecule type" value="Genomic_DNA"/>
</dbReference>
<proteinExistence type="predicted"/>
<keyword evidence="2" id="KW-1185">Reference proteome</keyword>
<dbReference type="Pfam" id="PF08002">
    <property type="entry name" value="DUF1697"/>
    <property type="match status" value="1"/>
</dbReference>
<dbReference type="PIRSF" id="PIRSF008502">
    <property type="entry name" value="UCP008502"/>
    <property type="match status" value="1"/>
</dbReference>
<dbReference type="RefSeq" id="WP_160600999.1">
    <property type="nucleotide sequence ID" value="NZ_WTYU01000001.1"/>
</dbReference>
<reference evidence="1 2" key="1">
    <citation type="submission" date="2019-12" db="EMBL/GenBank/DDBJ databases">
        <title>Genomic-based taxomic classification of the family Erythrobacteraceae.</title>
        <authorList>
            <person name="Xu L."/>
        </authorList>
    </citation>
    <scope>NUCLEOTIDE SEQUENCE [LARGE SCALE GENOMIC DNA]</scope>
    <source>
        <strain evidence="1 2">KCTC 52259</strain>
    </source>
</reference>
<dbReference type="Proteomes" id="UP000473531">
    <property type="component" value="Unassembled WGS sequence"/>
</dbReference>
<protein>
    <submittedName>
        <fullName evidence="1">DUF1697 domain-containing protein</fullName>
    </submittedName>
</protein>
<evidence type="ECO:0000313" key="2">
    <source>
        <dbReference type="Proteomes" id="UP000473531"/>
    </source>
</evidence>
<dbReference type="PANTHER" id="PTHR36439">
    <property type="entry name" value="BLL4334 PROTEIN"/>
    <property type="match status" value="1"/>
</dbReference>